<dbReference type="GO" id="GO:0003700">
    <property type="term" value="F:DNA-binding transcription factor activity"/>
    <property type="evidence" value="ECO:0007669"/>
    <property type="project" value="TreeGrafter"/>
</dbReference>
<organism evidence="6 7">
    <name type="scientific">Vibrio diazotrophicus</name>
    <dbReference type="NCBI Taxonomy" id="685"/>
    <lineage>
        <taxon>Bacteria</taxon>
        <taxon>Pseudomonadati</taxon>
        <taxon>Pseudomonadota</taxon>
        <taxon>Gammaproteobacteria</taxon>
        <taxon>Vibrionales</taxon>
        <taxon>Vibrionaceae</taxon>
        <taxon>Vibrio</taxon>
    </lineage>
</organism>
<dbReference type="CDD" id="cd01392">
    <property type="entry name" value="HTH_LacI"/>
    <property type="match status" value="1"/>
</dbReference>
<dbReference type="PANTHER" id="PTHR30146:SF109">
    <property type="entry name" value="HTH-TYPE TRANSCRIPTIONAL REGULATOR GALS"/>
    <property type="match status" value="1"/>
</dbReference>
<dbReference type="Gene3D" id="1.10.260.40">
    <property type="entry name" value="lambda repressor-like DNA-binding domains"/>
    <property type="match status" value="1"/>
</dbReference>
<dbReference type="CDD" id="cd06267">
    <property type="entry name" value="PBP1_LacI_sugar_binding-like"/>
    <property type="match status" value="1"/>
</dbReference>
<feature type="domain" description="HTH lacI-type" evidence="5">
    <location>
        <begin position="6"/>
        <end position="60"/>
    </location>
</feature>
<dbReference type="InterPro" id="IPR000843">
    <property type="entry name" value="HTH_LacI"/>
</dbReference>
<dbReference type="SUPFAM" id="SSF53822">
    <property type="entry name" value="Periplasmic binding protein-like I"/>
    <property type="match status" value="1"/>
</dbReference>
<dbReference type="Pfam" id="PF00356">
    <property type="entry name" value="LacI"/>
    <property type="match status" value="1"/>
</dbReference>
<dbReference type="PANTHER" id="PTHR30146">
    <property type="entry name" value="LACI-RELATED TRANSCRIPTIONAL REPRESSOR"/>
    <property type="match status" value="1"/>
</dbReference>
<accession>A0A329E4F5</accession>
<reference evidence="6 7" key="1">
    <citation type="submission" date="2018-06" db="EMBL/GenBank/DDBJ databases">
        <title>Freshwater and sediment microbial communities from various areas in North America, analyzing microbe dynamics in response to fracking.</title>
        <authorList>
            <person name="Lamendella R."/>
        </authorList>
    </citation>
    <scope>NUCLEOTIDE SEQUENCE [LARGE SCALE GENOMIC DNA]</scope>
    <source>
        <strain evidence="6 7">99A</strain>
    </source>
</reference>
<keyword evidence="2" id="KW-0805">Transcription regulation</keyword>
<evidence type="ECO:0000256" key="3">
    <source>
        <dbReference type="ARBA" id="ARBA00023125"/>
    </source>
</evidence>
<dbReference type="Gene3D" id="3.40.50.2300">
    <property type="match status" value="2"/>
</dbReference>
<dbReference type="PROSITE" id="PS50932">
    <property type="entry name" value="HTH_LACI_2"/>
    <property type="match status" value="1"/>
</dbReference>
<dbReference type="InterPro" id="IPR010982">
    <property type="entry name" value="Lambda_DNA-bd_dom_sf"/>
</dbReference>
<evidence type="ECO:0000259" key="5">
    <source>
        <dbReference type="PROSITE" id="PS50932"/>
    </source>
</evidence>
<dbReference type="SMART" id="SM00354">
    <property type="entry name" value="HTH_LACI"/>
    <property type="match status" value="1"/>
</dbReference>
<proteinExistence type="predicted"/>
<dbReference type="InterPro" id="IPR025997">
    <property type="entry name" value="SBP_2_dom"/>
</dbReference>
<dbReference type="RefSeq" id="WP_112404514.1">
    <property type="nucleotide sequence ID" value="NZ_QLTR01000029.1"/>
</dbReference>
<keyword evidence="3" id="KW-0238">DNA-binding</keyword>
<dbReference type="SUPFAM" id="SSF47413">
    <property type="entry name" value="lambda repressor-like DNA-binding domains"/>
    <property type="match status" value="1"/>
</dbReference>
<evidence type="ECO:0000256" key="1">
    <source>
        <dbReference type="ARBA" id="ARBA00022181"/>
    </source>
</evidence>
<dbReference type="AlphaFoldDB" id="A0A329E4F5"/>
<dbReference type="Pfam" id="PF13407">
    <property type="entry name" value="Peripla_BP_4"/>
    <property type="match status" value="1"/>
</dbReference>
<evidence type="ECO:0000313" key="7">
    <source>
        <dbReference type="Proteomes" id="UP000248729"/>
    </source>
</evidence>
<name>A0A329E4F5_VIBDI</name>
<comment type="caution">
    <text evidence="6">The sequence shown here is derived from an EMBL/GenBank/DDBJ whole genome shotgun (WGS) entry which is preliminary data.</text>
</comment>
<gene>
    <name evidence="6" type="ORF">DET48_12931</name>
</gene>
<dbReference type="InterPro" id="IPR028082">
    <property type="entry name" value="Peripla_BP_I"/>
</dbReference>
<dbReference type="GO" id="GO:0000976">
    <property type="term" value="F:transcription cis-regulatory region binding"/>
    <property type="evidence" value="ECO:0007669"/>
    <property type="project" value="TreeGrafter"/>
</dbReference>
<protein>
    <recommendedName>
        <fullName evidence="1">Autoinducer 2-binding periplasmic protein LuxP</fullName>
    </recommendedName>
</protein>
<dbReference type="GO" id="GO:0055085">
    <property type="term" value="P:transmembrane transport"/>
    <property type="evidence" value="ECO:0007669"/>
    <property type="project" value="UniProtKB-ARBA"/>
</dbReference>
<evidence type="ECO:0000256" key="2">
    <source>
        <dbReference type="ARBA" id="ARBA00023015"/>
    </source>
</evidence>
<dbReference type="EMBL" id="QLTR01000029">
    <property type="protein sequence ID" value="RAS59119.1"/>
    <property type="molecule type" value="Genomic_DNA"/>
</dbReference>
<sequence>MTKKRVTLNDVAKEAKLSAITISRAFTSPEKVNPNTLNLIRKVARDMGYSPNRAARTLKSNQSHTIGIVNPNMSNPFFGHITREMVMVCQKKGYDALIFDSYELEEYEENAIQRLIDYSVDGIILSTISTDLEYKPKYIDELKRKNIPLVLLDRELDGEYTGIYIDNMDSGYQMGQYIVRQHSKQEKIEIIGASPKSMVSNNRISGFRAALYEYDIDIHHTDFSMENAYQKTLEILTSNPESKIFIGLNNQISLGIIKAVIESGKRPQVDIKIYSIDGVPYSDVFGMSIPCMTHNLNEMAFQAVNSILRLINGEPLTNNKVVIRGRLES</sequence>
<evidence type="ECO:0000256" key="4">
    <source>
        <dbReference type="ARBA" id="ARBA00023163"/>
    </source>
</evidence>
<evidence type="ECO:0000313" key="6">
    <source>
        <dbReference type="EMBL" id="RAS59119.1"/>
    </source>
</evidence>
<dbReference type="Proteomes" id="UP000248729">
    <property type="component" value="Unassembled WGS sequence"/>
</dbReference>
<keyword evidence="4" id="KW-0804">Transcription</keyword>